<dbReference type="AlphaFoldDB" id="A0A3A1WI00"/>
<evidence type="ECO:0000259" key="1">
    <source>
        <dbReference type="Pfam" id="PF00182"/>
    </source>
</evidence>
<dbReference type="InterPro" id="IPR023346">
    <property type="entry name" value="Lysozyme-like_dom_sf"/>
</dbReference>
<dbReference type="Proteomes" id="UP000265750">
    <property type="component" value="Unassembled WGS sequence"/>
</dbReference>
<feature type="domain" description="Glycoside hydrolase family 19 catalytic" evidence="1">
    <location>
        <begin position="46"/>
        <end position="148"/>
    </location>
</feature>
<comment type="caution">
    <text evidence="3">The sequence shown here is derived from an EMBL/GenBank/DDBJ whole genome shotgun (WGS) entry which is preliminary data.</text>
</comment>
<evidence type="ECO:0000313" key="4">
    <source>
        <dbReference type="Proteomes" id="UP000265750"/>
    </source>
</evidence>
<dbReference type="InterPro" id="IPR036365">
    <property type="entry name" value="PGBD-like_sf"/>
</dbReference>
<gene>
    <name evidence="3" type="ORF">D3218_16665</name>
</gene>
<dbReference type="SUPFAM" id="SSF53955">
    <property type="entry name" value="Lysozyme-like"/>
    <property type="match status" value="1"/>
</dbReference>
<dbReference type="InterPro" id="IPR036366">
    <property type="entry name" value="PGBDSf"/>
</dbReference>
<dbReference type="InterPro" id="IPR002477">
    <property type="entry name" value="Peptidoglycan-bd-like"/>
</dbReference>
<dbReference type="InterPro" id="IPR052354">
    <property type="entry name" value="Cell_Wall_Dynamics_Protein"/>
</dbReference>
<dbReference type="Pfam" id="PF00182">
    <property type="entry name" value="Glyco_hydro_19"/>
    <property type="match status" value="1"/>
</dbReference>
<proteinExistence type="predicted"/>
<reference evidence="4" key="1">
    <citation type="submission" date="2018-09" db="EMBL/GenBank/DDBJ databases">
        <authorList>
            <person name="Tuo L."/>
        </authorList>
    </citation>
    <scope>NUCLEOTIDE SEQUENCE [LARGE SCALE GENOMIC DNA]</scope>
    <source>
        <strain evidence="4">M2BS4Y-1</strain>
    </source>
</reference>
<dbReference type="Pfam" id="PF01471">
    <property type="entry name" value="PG_binding_1"/>
    <property type="match status" value="1"/>
</dbReference>
<dbReference type="GO" id="GO:0006032">
    <property type="term" value="P:chitin catabolic process"/>
    <property type="evidence" value="ECO:0007669"/>
    <property type="project" value="InterPro"/>
</dbReference>
<evidence type="ECO:0000313" key="3">
    <source>
        <dbReference type="EMBL" id="RIX98811.1"/>
    </source>
</evidence>
<sequence>MYPIDGDFILKIAPRFWGARAAAQSAIVAAVSPILAPTLDEYDIGSRLRIAHFMAQVTHECAGFRTTEEFASGSAYEGRTDLGNTKRGDGVRYKGRGLLQLTGRANYRRLGERLGLPLEDEPEIAADPAISLRIACEYWHERRINPACDGDDLVKVTRLVNGGLNGLEDRRNFLKRAKAALAEMDAVAVGLSARAATPVLRRGSSDEAVGELQSLLRGKGYALAIDNEFGAATELALFLFQREAGLAPDGIAGRKTWSALRA</sequence>
<dbReference type="InterPro" id="IPR000726">
    <property type="entry name" value="Glyco_hydro_19_cat"/>
</dbReference>
<keyword evidence="4" id="KW-1185">Reference proteome</keyword>
<dbReference type="GO" id="GO:0016998">
    <property type="term" value="P:cell wall macromolecule catabolic process"/>
    <property type="evidence" value="ECO:0007669"/>
    <property type="project" value="InterPro"/>
</dbReference>
<organism evidence="3 4">
    <name type="scientific">Aureimonas flava</name>
    <dbReference type="NCBI Taxonomy" id="2320271"/>
    <lineage>
        <taxon>Bacteria</taxon>
        <taxon>Pseudomonadati</taxon>
        <taxon>Pseudomonadota</taxon>
        <taxon>Alphaproteobacteria</taxon>
        <taxon>Hyphomicrobiales</taxon>
        <taxon>Aurantimonadaceae</taxon>
        <taxon>Aureimonas</taxon>
    </lineage>
</organism>
<name>A0A3A1WI00_9HYPH</name>
<feature type="domain" description="Peptidoglycan binding-like" evidence="2">
    <location>
        <begin position="206"/>
        <end position="260"/>
    </location>
</feature>
<dbReference type="PANTHER" id="PTHR34408">
    <property type="entry name" value="FAMILY PROTEIN, PUTATIVE-RELATED"/>
    <property type="match status" value="1"/>
</dbReference>
<dbReference type="Gene3D" id="1.10.530.10">
    <property type="match status" value="1"/>
</dbReference>
<dbReference type="RefSeq" id="WP_119541201.1">
    <property type="nucleotide sequence ID" value="NZ_QYRN01000009.1"/>
</dbReference>
<dbReference type="SUPFAM" id="SSF47090">
    <property type="entry name" value="PGBD-like"/>
    <property type="match status" value="1"/>
</dbReference>
<evidence type="ECO:0000259" key="2">
    <source>
        <dbReference type="Pfam" id="PF01471"/>
    </source>
</evidence>
<protein>
    <submittedName>
        <fullName evidence="3">Peptidoglycan-binding protein</fullName>
    </submittedName>
</protein>
<accession>A0A3A1WI00</accession>
<dbReference type="EMBL" id="QYRN01000009">
    <property type="protein sequence ID" value="RIX98811.1"/>
    <property type="molecule type" value="Genomic_DNA"/>
</dbReference>
<dbReference type="Gene3D" id="1.10.101.10">
    <property type="entry name" value="PGBD-like superfamily/PGBD"/>
    <property type="match status" value="1"/>
</dbReference>
<dbReference type="GO" id="GO:0004568">
    <property type="term" value="F:chitinase activity"/>
    <property type="evidence" value="ECO:0007669"/>
    <property type="project" value="InterPro"/>
</dbReference>
<dbReference type="PANTHER" id="PTHR34408:SF1">
    <property type="entry name" value="GLYCOSYL HYDROLASE FAMILY 19 DOMAIN-CONTAINING PROTEIN HI_1415"/>
    <property type="match status" value="1"/>
</dbReference>
<dbReference type="OrthoDB" id="3078754at2"/>